<dbReference type="GO" id="GO:0003677">
    <property type="term" value="F:DNA binding"/>
    <property type="evidence" value="ECO:0007669"/>
    <property type="project" value="InterPro"/>
</dbReference>
<organism evidence="3">
    <name type="scientific">Clostridium perfringens</name>
    <dbReference type="NCBI Taxonomy" id="1502"/>
    <lineage>
        <taxon>Bacteria</taxon>
        <taxon>Bacillati</taxon>
        <taxon>Bacillota</taxon>
        <taxon>Clostridia</taxon>
        <taxon>Eubacteriales</taxon>
        <taxon>Clostridiaceae</taxon>
        <taxon>Clostridium</taxon>
    </lineage>
</organism>
<accession>A0A8H9UYK6</accession>
<gene>
    <name evidence="3" type="ORF">I9080_003487</name>
</gene>
<comment type="caution">
    <text evidence="3">The sequence shown here is derived from an EMBL/GenBank/DDBJ whole genome shotgun (WGS) entry which is preliminary data.</text>
</comment>
<dbReference type="Proteomes" id="UP000859547">
    <property type="component" value="Unassembled WGS sequence"/>
</dbReference>
<dbReference type="AlphaFoldDB" id="A0A8H9UYK6"/>
<comment type="similarity">
    <text evidence="1">Belongs to the Gram-positive plasmids replication protein type 1 family.</text>
</comment>
<protein>
    <submittedName>
        <fullName evidence="3">Protein rep</fullName>
    </submittedName>
</protein>
<reference evidence="3" key="2">
    <citation type="submission" date="2020-07" db="EMBL/GenBank/DDBJ databases">
        <authorList>
            <consortium name="NCBI Pathogen Detection Project"/>
        </authorList>
    </citation>
    <scope>NUCLEOTIDE SEQUENCE</scope>
    <source>
        <strain evidence="3">C8</strain>
    </source>
</reference>
<name>A0A8H9UYK6_CLOPF</name>
<dbReference type="InterPro" id="IPR000989">
    <property type="entry name" value="Rep"/>
</dbReference>
<evidence type="ECO:0000256" key="1">
    <source>
        <dbReference type="ARBA" id="ARBA00008909"/>
    </source>
</evidence>
<proteinExistence type="inferred from homology"/>
<dbReference type="Pfam" id="PF01446">
    <property type="entry name" value="Rep_1"/>
    <property type="match status" value="1"/>
</dbReference>
<sequence length="314" mass="37357">MEQLEKLVDKNKNGKEIDWEGKKLKNLELAESYKRLGLKKAYRVKECGTLLSFKRIDEELKKLFKANFCKDRLCPMCTWRRSMKIFGQVSKVMDRALEDKEYRFLFLTLTVKNCTGEELSSEIDKMFNSLKLLFQRKEVKGIVIGYFRGLEVTYNEQCDTYHPHFHIILMVNKSYFKKSDKYLTQKDWTNLWKDCLKVDYTPIVNVKAFKTESKEQTRKSICEVAKYTVKDNDYLFEDIEMTDNTVAILNNALKGRRLIAFGKEFRKIHKELNLDDAEKGDLINTDVDDTIRPEIEEVIENYKWNFGFKQYFKF</sequence>
<evidence type="ECO:0000256" key="2">
    <source>
        <dbReference type="ARBA" id="ARBA00022705"/>
    </source>
</evidence>
<evidence type="ECO:0000313" key="3">
    <source>
        <dbReference type="EMBL" id="HAT4309617.1"/>
    </source>
</evidence>
<dbReference type="GO" id="GO:0006260">
    <property type="term" value="P:DNA replication"/>
    <property type="evidence" value="ECO:0007669"/>
    <property type="project" value="UniProtKB-KW"/>
</dbReference>
<reference evidence="3" key="1">
    <citation type="journal article" date="2018" name="Genome Biol.">
        <title>SKESA: strategic k-mer extension for scrupulous assemblies.</title>
        <authorList>
            <person name="Souvorov A."/>
            <person name="Agarwala R."/>
            <person name="Lipman D.J."/>
        </authorList>
    </citation>
    <scope>NUCLEOTIDE SEQUENCE</scope>
    <source>
        <strain evidence="3">C8</strain>
    </source>
</reference>
<keyword evidence="2" id="KW-0235">DNA replication</keyword>
<dbReference type="EMBL" id="DACTCB010000059">
    <property type="protein sequence ID" value="HAT4309617.1"/>
    <property type="molecule type" value="Genomic_DNA"/>
</dbReference>